<accession>A0A9W5PYR9</accession>
<gene>
    <name evidence="1" type="ORF">IKE_05706</name>
</gene>
<dbReference type="Proteomes" id="UP000014023">
    <property type="component" value="Unassembled WGS sequence"/>
</dbReference>
<proteinExistence type="predicted"/>
<dbReference type="AlphaFoldDB" id="A0A9W5PYR9"/>
<dbReference type="EMBL" id="AHFL01000052">
    <property type="protein sequence ID" value="EOO62362.1"/>
    <property type="molecule type" value="Genomic_DNA"/>
</dbReference>
<comment type="caution">
    <text evidence="1">The sequence shown here is derived from an EMBL/GenBank/DDBJ whole genome shotgun (WGS) entry which is preliminary data.</text>
</comment>
<name>A0A9W5PYR9_BACCE</name>
<organism evidence="1 2">
    <name type="scientific">Bacillus cereus VD196</name>
    <dbReference type="NCBI Taxonomy" id="1053243"/>
    <lineage>
        <taxon>Bacteria</taxon>
        <taxon>Bacillati</taxon>
        <taxon>Bacillota</taxon>
        <taxon>Bacilli</taxon>
        <taxon>Bacillales</taxon>
        <taxon>Bacillaceae</taxon>
        <taxon>Bacillus</taxon>
        <taxon>Bacillus cereus group</taxon>
    </lineage>
</organism>
<protein>
    <submittedName>
        <fullName evidence="1">Uncharacterized protein</fullName>
    </submittedName>
</protein>
<evidence type="ECO:0000313" key="2">
    <source>
        <dbReference type="Proteomes" id="UP000014023"/>
    </source>
</evidence>
<sequence length="46" mass="5203">MEALPVRYYFVNCTLVPTVQSKFSRFGGNDGGTWIILSSYNDEVVQ</sequence>
<evidence type="ECO:0000313" key="1">
    <source>
        <dbReference type="EMBL" id="EOO62362.1"/>
    </source>
</evidence>
<reference evidence="1 2" key="1">
    <citation type="submission" date="2012-12" db="EMBL/GenBank/DDBJ databases">
        <title>The Genome Sequence of Bacillus cereus VD196.</title>
        <authorList>
            <consortium name="The Broad Institute Genome Sequencing Platform"/>
            <consortium name="The Broad Institute Genome Sequencing Center for Infectious Disease"/>
            <person name="Feldgarden M."/>
            <person name="Van der Auwera G.A."/>
            <person name="Mahillon J."/>
            <person name="Duprez V."/>
            <person name="Timmery S."/>
            <person name="Mattelet C."/>
            <person name="Dierick K."/>
            <person name="Sun M."/>
            <person name="Yu Z."/>
            <person name="Zhu L."/>
            <person name="Hu X."/>
            <person name="Shank E.B."/>
            <person name="Swiecicka I."/>
            <person name="Hansen B.M."/>
            <person name="Andrup L."/>
            <person name="Walker B."/>
            <person name="Young S.K."/>
            <person name="Zeng Q."/>
            <person name="Gargeya S."/>
            <person name="Fitzgerald M."/>
            <person name="Haas B."/>
            <person name="Abouelleil A."/>
            <person name="Alvarado L."/>
            <person name="Arachchi H.M."/>
            <person name="Berlin A.M."/>
            <person name="Chapman S.B."/>
            <person name="Dewar J."/>
            <person name="Goldberg J."/>
            <person name="Griggs A."/>
            <person name="Gujja S."/>
            <person name="Hansen M."/>
            <person name="Howarth C."/>
            <person name="Imamovic A."/>
            <person name="Larimer J."/>
            <person name="McCowan C."/>
            <person name="Murphy C."/>
            <person name="Neiman D."/>
            <person name="Pearson M."/>
            <person name="Priest M."/>
            <person name="Roberts A."/>
            <person name="Saif S."/>
            <person name="Shea T."/>
            <person name="Sisk P."/>
            <person name="Sykes S."/>
            <person name="Wortman J."/>
            <person name="Nusbaum C."/>
            <person name="Birren B."/>
        </authorList>
    </citation>
    <scope>NUCLEOTIDE SEQUENCE [LARGE SCALE GENOMIC DNA]</scope>
    <source>
        <strain evidence="1 2">VD196</strain>
    </source>
</reference>